<reference evidence="2" key="1">
    <citation type="journal article" date="2022" name="Nat. Commun.">
        <title>Chromosome evolution and the genetic basis of agronomically important traits in greater yam.</title>
        <authorList>
            <person name="Bredeson J.V."/>
            <person name="Lyons J.B."/>
            <person name="Oniyinde I.O."/>
            <person name="Okereke N.R."/>
            <person name="Kolade O."/>
            <person name="Nnabue I."/>
            <person name="Nwadili C.O."/>
            <person name="Hribova E."/>
            <person name="Parker M."/>
            <person name="Nwogha J."/>
            <person name="Shu S."/>
            <person name="Carlson J."/>
            <person name="Kariba R."/>
            <person name="Muthemba S."/>
            <person name="Knop K."/>
            <person name="Barton G.J."/>
            <person name="Sherwood A.V."/>
            <person name="Lopez-Montes A."/>
            <person name="Asiedu R."/>
            <person name="Jamnadass R."/>
            <person name="Muchugi A."/>
            <person name="Goodstein D."/>
            <person name="Egesi C.N."/>
            <person name="Featherston J."/>
            <person name="Asfaw A."/>
            <person name="Simpson G.G."/>
            <person name="Dolezel J."/>
            <person name="Hendre P.S."/>
            <person name="Van Deynze A."/>
            <person name="Kumar P.L."/>
            <person name="Obidiegwu J.E."/>
            <person name="Bhattacharjee R."/>
            <person name="Rokhsar D.S."/>
        </authorList>
    </citation>
    <scope>NUCLEOTIDE SEQUENCE [LARGE SCALE GENOMIC DNA]</scope>
    <source>
        <strain evidence="2">cv. TDa95/00328</strain>
    </source>
</reference>
<accession>A0ACB7VNM1</accession>
<organism evidence="1 2">
    <name type="scientific">Dioscorea alata</name>
    <name type="common">Purple yam</name>
    <dbReference type="NCBI Taxonomy" id="55571"/>
    <lineage>
        <taxon>Eukaryota</taxon>
        <taxon>Viridiplantae</taxon>
        <taxon>Streptophyta</taxon>
        <taxon>Embryophyta</taxon>
        <taxon>Tracheophyta</taxon>
        <taxon>Spermatophyta</taxon>
        <taxon>Magnoliopsida</taxon>
        <taxon>Liliopsida</taxon>
        <taxon>Dioscoreales</taxon>
        <taxon>Dioscoreaceae</taxon>
        <taxon>Dioscorea</taxon>
    </lineage>
</organism>
<name>A0ACB7VNM1_DIOAL</name>
<keyword evidence="2" id="KW-1185">Reference proteome</keyword>
<evidence type="ECO:0000313" key="2">
    <source>
        <dbReference type="Proteomes" id="UP000827976"/>
    </source>
</evidence>
<evidence type="ECO:0000313" key="1">
    <source>
        <dbReference type="EMBL" id="KAH7675650.1"/>
    </source>
</evidence>
<protein>
    <submittedName>
        <fullName evidence="1">Sigma intracellular receptor 2 protein</fullName>
    </submittedName>
</protein>
<keyword evidence="1" id="KW-0675">Receptor</keyword>
<gene>
    <name evidence="1" type="ORF">IHE45_08G149600</name>
</gene>
<dbReference type="EMBL" id="CM037018">
    <property type="protein sequence ID" value="KAH7675650.1"/>
    <property type="molecule type" value="Genomic_DNA"/>
</dbReference>
<comment type="caution">
    <text evidence="1">The sequence shown here is derived from an EMBL/GenBank/DDBJ whole genome shotgun (WGS) entry which is preliminary data.</text>
</comment>
<dbReference type="Proteomes" id="UP000827976">
    <property type="component" value="Chromosome 8"/>
</dbReference>
<sequence length="182" mass="19860">MTEFQGVGFQLSHSTIQAMGVLSWVVSGVVVLFSAVLAVAVPLIDAQTCFSSSLYPAQLVELKSWYAEQYGDYLMKEKPGFFLGLVWVEILLLWPLSIANVYGILSGKRWAATTSLMTGVSVGTSMAALMGELIGSGRASDKLLLMYFPFVLFAIFAIIRGLMPLFEDDAAPEDSNNSKKRD</sequence>
<proteinExistence type="predicted"/>